<keyword evidence="1" id="KW-0479">Metal-binding</keyword>
<dbReference type="InterPro" id="IPR002762">
    <property type="entry name" value="CbiX-like"/>
</dbReference>
<dbReference type="Gene3D" id="3.40.50.1400">
    <property type="match status" value="2"/>
</dbReference>
<dbReference type="Pfam" id="PF01903">
    <property type="entry name" value="CbiX"/>
    <property type="match status" value="2"/>
</dbReference>
<evidence type="ECO:0000256" key="2">
    <source>
        <dbReference type="ARBA" id="ARBA00023239"/>
    </source>
</evidence>
<evidence type="ECO:0000256" key="1">
    <source>
        <dbReference type="ARBA" id="ARBA00022723"/>
    </source>
</evidence>
<evidence type="ECO:0000313" key="3">
    <source>
        <dbReference type="EMBL" id="CAB4908449.1"/>
    </source>
</evidence>
<proteinExistence type="predicted"/>
<keyword evidence="2" id="KW-0456">Lyase</keyword>
<dbReference type="AlphaFoldDB" id="A0A6J7GY51"/>
<organism evidence="3">
    <name type="scientific">freshwater metagenome</name>
    <dbReference type="NCBI Taxonomy" id="449393"/>
    <lineage>
        <taxon>unclassified sequences</taxon>
        <taxon>metagenomes</taxon>
        <taxon>ecological metagenomes</taxon>
    </lineage>
</organism>
<dbReference type="PANTHER" id="PTHR33542:SF5">
    <property type="entry name" value="FERROCHELATASE CHE1"/>
    <property type="match status" value="1"/>
</dbReference>
<dbReference type="CDD" id="cd03414">
    <property type="entry name" value="CbiX_SirB_C"/>
    <property type="match status" value="1"/>
</dbReference>
<accession>A0A6J7GY51</accession>
<dbReference type="GO" id="GO:0016829">
    <property type="term" value="F:lyase activity"/>
    <property type="evidence" value="ECO:0007669"/>
    <property type="project" value="UniProtKB-KW"/>
</dbReference>
<dbReference type="GO" id="GO:0046872">
    <property type="term" value="F:metal ion binding"/>
    <property type="evidence" value="ECO:0007669"/>
    <property type="project" value="UniProtKB-KW"/>
</dbReference>
<dbReference type="InterPro" id="IPR050963">
    <property type="entry name" value="Sirohydro_Cobaltochel/CbiX"/>
</dbReference>
<dbReference type="SUPFAM" id="SSF53800">
    <property type="entry name" value="Chelatase"/>
    <property type="match status" value="1"/>
</dbReference>
<dbReference type="EMBL" id="CAFBMQ010000086">
    <property type="protein sequence ID" value="CAB4908449.1"/>
    <property type="molecule type" value="Genomic_DNA"/>
</dbReference>
<reference evidence="3" key="1">
    <citation type="submission" date="2020-05" db="EMBL/GenBank/DDBJ databases">
        <authorList>
            <person name="Chiriac C."/>
            <person name="Salcher M."/>
            <person name="Ghai R."/>
            <person name="Kavagutti S V."/>
        </authorList>
    </citation>
    <scope>NUCLEOTIDE SEQUENCE</scope>
</reference>
<sequence>MTTQEAHDAVVETAPVLVACAHGTRNPTGRRLIAELALAAKALRPGLETTAAFVDVQPPTVVDVVAGLAERRTSAVVVPVLLSGGFHVHVDIAGAVDSHPGTLSARPLGPDLRLAQVLHDRLVAAGADPTDPTTAVVVAAAGSSDPRATADVEDTADLLQRTWAGPVTTGYGSAAQPTVPDAVATARGAGAEQVVVAAYLLAPGHFRDKLDAAGADLVTAPLLPDERIAAVLLDRYDAAIASARREAEVRGPHRVDTLDFWPGPEDA</sequence>
<name>A0A6J7GY51_9ZZZZ</name>
<gene>
    <name evidence="3" type="ORF">UFOPK3609_00695</name>
</gene>
<dbReference type="PANTHER" id="PTHR33542">
    <property type="entry name" value="SIROHYDROCHLORIN FERROCHELATASE, CHLOROPLASTIC"/>
    <property type="match status" value="1"/>
</dbReference>
<protein>
    <submittedName>
        <fullName evidence="3">Unannotated protein</fullName>
    </submittedName>
</protein>